<feature type="compositionally biased region" description="Pro residues" evidence="3">
    <location>
        <begin position="769"/>
        <end position="788"/>
    </location>
</feature>
<feature type="compositionally biased region" description="Low complexity" evidence="3">
    <location>
        <begin position="39"/>
        <end position="52"/>
    </location>
</feature>
<feature type="region of interest" description="Disordered" evidence="3">
    <location>
        <begin position="1"/>
        <end position="68"/>
    </location>
</feature>
<accession>A0A543IAU2</accession>
<dbReference type="InterPro" id="IPR050206">
    <property type="entry name" value="FtsK/SpoIIIE/SftA"/>
</dbReference>
<dbReference type="Pfam" id="PF01580">
    <property type="entry name" value="FtsK_SpoIIIE"/>
    <property type="match status" value="1"/>
</dbReference>
<keyword evidence="1" id="KW-0547">Nucleotide-binding</keyword>
<name>A0A543IAU2_9ACTN</name>
<dbReference type="GO" id="GO:0003677">
    <property type="term" value="F:DNA binding"/>
    <property type="evidence" value="ECO:0007669"/>
    <property type="project" value="InterPro"/>
</dbReference>
<dbReference type="InterPro" id="IPR002543">
    <property type="entry name" value="FtsK_dom"/>
</dbReference>
<dbReference type="InterPro" id="IPR047738">
    <property type="entry name" value="SAV_2336-like_N"/>
</dbReference>
<feature type="domain" description="FtsK" evidence="4">
    <location>
        <begin position="559"/>
        <end position="675"/>
    </location>
</feature>
<evidence type="ECO:0000256" key="1">
    <source>
        <dbReference type="ARBA" id="ARBA00022741"/>
    </source>
</evidence>
<dbReference type="NCBIfam" id="NF041121">
    <property type="entry name" value="SAV_2336_NTERM"/>
    <property type="match status" value="1"/>
</dbReference>
<evidence type="ECO:0000313" key="6">
    <source>
        <dbReference type="Proteomes" id="UP000316706"/>
    </source>
</evidence>
<dbReference type="EMBL" id="VFPO01000001">
    <property type="protein sequence ID" value="TQM67688.1"/>
    <property type="molecule type" value="Genomic_DNA"/>
</dbReference>
<feature type="region of interest" description="Disordered" evidence="3">
    <location>
        <begin position="755"/>
        <end position="789"/>
    </location>
</feature>
<reference evidence="5 6" key="1">
    <citation type="submission" date="2019-06" db="EMBL/GenBank/DDBJ databases">
        <title>Sequencing the genomes of 1000 actinobacteria strains.</title>
        <authorList>
            <person name="Klenk H.-P."/>
        </authorList>
    </citation>
    <scope>NUCLEOTIDE SEQUENCE [LARGE SCALE GENOMIC DNA]</scope>
    <source>
        <strain evidence="5 6">DSM 45043</strain>
    </source>
</reference>
<organism evidence="5 6">
    <name type="scientific">Actinomadura hallensis</name>
    <dbReference type="NCBI Taxonomy" id="337895"/>
    <lineage>
        <taxon>Bacteria</taxon>
        <taxon>Bacillati</taxon>
        <taxon>Actinomycetota</taxon>
        <taxon>Actinomycetes</taxon>
        <taxon>Streptosporangiales</taxon>
        <taxon>Thermomonosporaceae</taxon>
        <taxon>Actinomadura</taxon>
    </lineage>
</organism>
<keyword evidence="6" id="KW-1185">Reference proteome</keyword>
<dbReference type="InterPro" id="IPR027417">
    <property type="entry name" value="P-loop_NTPase"/>
</dbReference>
<dbReference type="PANTHER" id="PTHR22683">
    <property type="entry name" value="SPORULATION PROTEIN RELATED"/>
    <property type="match status" value="1"/>
</dbReference>
<dbReference type="PANTHER" id="PTHR22683:SF1">
    <property type="entry name" value="TYPE VII SECRETION SYSTEM PROTEIN ESSC"/>
    <property type="match status" value="1"/>
</dbReference>
<dbReference type="Proteomes" id="UP000316706">
    <property type="component" value="Unassembled WGS sequence"/>
</dbReference>
<feature type="region of interest" description="Disordered" evidence="3">
    <location>
        <begin position="305"/>
        <end position="326"/>
    </location>
</feature>
<evidence type="ECO:0000259" key="4">
    <source>
        <dbReference type="Pfam" id="PF01580"/>
    </source>
</evidence>
<evidence type="ECO:0000256" key="3">
    <source>
        <dbReference type="SAM" id="MobiDB-lite"/>
    </source>
</evidence>
<feature type="region of interest" description="Disordered" evidence="3">
    <location>
        <begin position="472"/>
        <end position="498"/>
    </location>
</feature>
<dbReference type="Gene3D" id="3.40.50.300">
    <property type="entry name" value="P-loop containing nucleotide triphosphate hydrolases"/>
    <property type="match status" value="3"/>
</dbReference>
<dbReference type="RefSeq" id="WP_281284377.1">
    <property type="nucleotide sequence ID" value="NZ_VFPO01000001.1"/>
</dbReference>
<dbReference type="GO" id="GO:0005524">
    <property type="term" value="F:ATP binding"/>
    <property type="evidence" value="ECO:0007669"/>
    <property type="project" value="UniProtKB-KW"/>
</dbReference>
<proteinExistence type="predicted"/>
<feature type="region of interest" description="Disordered" evidence="3">
    <location>
        <begin position="805"/>
        <end position="824"/>
    </location>
</feature>
<gene>
    <name evidence="5" type="ORF">FHX41_1308</name>
</gene>
<sequence>MAAADPAGSHGPAAGRVRHAAQGQRPEETGSEPGPATPPQEAEAPTAPSVPLTVPPPSPAPAAGPGAGEAAEVLVPTAPMLADPLGVQRALRPLKRRVPSWHRTEMDEDATAERIADTGLWTPVLVPSPERWLSLALVVDTGLTMRLWRPLARELTETLLRQGAFQDVHVSYLHPSGHLTSAPGAPPQDPGTLLDPSGRRAVLVLSDCSGPHWWDGRAARAVRRWAHAGPTAILQPLAEHLWRRTAAPASPGRAVLPRPGAPNTDLHFTPHDGAVAPGVPVPVLEVAPRWFGAWARLVSGAEPQPAAVTTLPARPRRSAPPERERRLPVAERVRRFLTTASPAAAELAAHVAVSVPSLPVMRLIQHRVLGRSGPGQLAEVLLSGLLRPAGGVRYEFVPGAREALLDTLPRPEAQHTRRVLEAVSAEIERRAGTAAETFRALLPAEGGPVTLTADTDHFALLTPETRTHLAPAPPDPPGFADIQGASLETPAPSPGPPSLLDIQGASVDELIGEDWDRPLGPVPIGVDDGLGTVQVDVLAPSDYGPYGLITGDLPSRDALLRTLVFGLALRHSPSVVTFALTDFSGGAPYAGLRTLPHVVAAAHPTSADSPVFTWFPAVLETERRRREAVVRDAGMPSWDDYRAAVAGGAALEPLPALIVLIDNAGPLLEMRPDLIEPIAAIGEEHRAHGIRFIFCSYNAALPPRIGRQLAWQMGIPGAAGPGSAFFHQPGEVRYPGFRPAHISLDAVGPTVERMLQGPRPRKLPRPGDAAPPPAEPSPAPEPAPPPAVVPRFDVLRLNRGGTSGMFEETWARPPSEPRAPAIGYDPDGNVVTLYPLDIAGGTPHGLIVGETEARQHIVRNIALALAWNYSPGDLNFAFAGLRRHPLGAPLDLPHVAFSDDEMLGRPEAVQRFVDHLAGELENRSARPADAPGLVVFADVSLTFVSEKRELVETLLSLAQSGQGLGVRLLLSTSIVVDNAIWQRFLPLLGWRAVASRLPPAVLQQVLGQADLPFPDENTAYLRADGGEPRRFTPAPDPAAPAIDDFVRRTRLRGRVPPRPAEERDREAAALERMIAELDARVPYLETTEDHEYEAIDRRQVKAALLEILGTQLRNMRAGQIAPHRHLVVPGPCEPETTTVARLYGGMLAELGILSRGNLVSLTSSGAPMGDDPDPDNVLANMFRASDGSVLLVREPRGQDPDPGYLRPETVRRLIGAMDEGHDAALVVLTGDPADLRQVAAAVPEFRDRFTWLNALRAGTRRIGATKDPAVMEILQRLRVRETRTGRPEEHWPRHLVYEGTDMTRIAMLAEEYGRMLADRDVLAHGEVREATVDWLCHVADEPGKTMGDLFRESRGGVLLLHMTRESVGPAGASGEAIFPERLRSLVQEHGEDPVVIVCVDDGQLIGLRRFDPDFTHHYRRLREFPEVPDRPTPDLPARVHVSELPTSDGRRIPIGVGGGAHEPVYVDFDADPHLLIAGPPSSGRANTVRLLIDGITARDGGAEPRVHVFDAHQILLSLAEERGLTEAMGPGVGYTDSAEAFRETAARLRIDPPDGEVFLFVIDRDLDDDPLRTLPLDLLTSPGGRIHLVLTRLITVLDQPLDPMVSTLHELGAPALLLGTRYGEETRLYEARPPSRPGVPGRGVLVHRRRQRIIQVADVSPSPPSAM</sequence>
<evidence type="ECO:0000313" key="5">
    <source>
        <dbReference type="EMBL" id="TQM67688.1"/>
    </source>
</evidence>
<comment type="caution">
    <text evidence="5">The sequence shown here is derived from an EMBL/GenBank/DDBJ whole genome shotgun (WGS) entry which is preliminary data.</text>
</comment>
<evidence type="ECO:0000256" key="2">
    <source>
        <dbReference type="ARBA" id="ARBA00022840"/>
    </source>
</evidence>
<dbReference type="SUPFAM" id="SSF52540">
    <property type="entry name" value="P-loop containing nucleoside triphosphate hydrolases"/>
    <property type="match status" value="1"/>
</dbReference>
<protein>
    <submittedName>
        <fullName evidence="5">DNA segregation ATPase FtsK/SpoIIIE-like protein</fullName>
    </submittedName>
</protein>
<feature type="compositionally biased region" description="Pro residues" evidence="3">
    <location>
        <begin position="53"/>
        <end position="62"/>
    </location>
</feature>
<keyword evidence="2" id="KW-0067">ATP-binding</keyword>